<sequence length="214" mass="23998">MNSDEIHQNENATDEDQSHENITLQNSNQGQSLEENQQDGNSFESNYEDSVPCDNLPEERQIGGGQPMDFQSSDSTIKLSLEVNVPSDNLTSEQRVCEKIRASDVEKLNELRKNMNDTMKHIEENEGILINTFHVYNDVIRSAIGKDCQCIAKTPPMKDNGTDADDTMKITNEDEDIILVESLINGLPKFTSGISKDDAKETECPFGNECRSTY</sequence>
<proteinExistence type="predicted"/>
<gene>
    <name evidence="2" type="ORF">WMSIL1_LOCUS6308</name>
</gene>
<dbReference type="AlphaFoldDB" id="A0A564YJ29"/>
<evidence type="ECO:0000313" key="2">
    <source>
        <dbReference type="EMBL" id="VUZ46603.1"/>
    </source>
</evidence>
<dbReference type="EMBL" id="CABIJS010000222">
    <property type="protein sequence ID" value="VUZ46603.1"/>
    <property type="molecule type" value="Genomic_DNA"/>
</dbReference>
<organism evidence="2 3">
    <name type="scientific">Hymenolepis diminuta</name>
    <name type="common">Rat tapeworm</name>
    <dbReference type="NCBI Taxonomy" id="6216"/>
    <lineage>
        <taxon>Eukaryota</taxon>
        <taxon>Metazoa</taxon>
        <taxon>Spiralia</taxon>
        <taxon>Lophotrochozoa</taxon>
        <taxon>Platyhelminthes</taxon>
        <taxon>Cestoda</taxon>
        <taxon>Eucestoda</taxon>
        <taxon>Cyclophyllidea</taxon>
        <taxon>Hymenolepididae</taxon>
        <taxon>Hymenolepis</taxon>
    </lineage>
</organism>
<evidence type="ECO:0000313" key="3">
    <source>
        <dbReference type="Proteomes" id="UP000321570"/>
    </source>
</evidence>
<name>A0A564YJ29_HYMDI</name>
<protein>
    <submittedName>
        <fullName evidence="2">Uncharacterized protein</fullName>
    </submittedName>
</protein>
<reference evidence="2 3" key="1">
    <citation type="submission" date="2019-07" db="EMBL/GenBank/DDBJ databases">
        <authorList>
            <person name="Jastrzebski P J."/>
            <person name="Paukszto L."/>
            <person name="Jastrzebski P J."/>
        </authorList>
    </citation>
    <scope>NUCLEOTIDE SEQUENCE [LARGE SCALE GENOMIC DNA]</scope>
    <source>
        <strain evidence="2 3">WMS-il1</strain>
    </source>
</reference>
<dbReference type="Proteomes" id="UP000321570">
    <property type="component" value="Unassembled WGS sequence"/>
</dbReference>
<accession>A0A564YJ29</accession>
<feature type="region of interest" description="Disordered" evidence="1">
    <location>
        <begin position="1"/>
        <end position="72"/>
    </location>
</feature>
<keyword evidence="3" id="KW-1185">Reference proteome</keyword>
<feature type="compositionally biased region" description="Polar residues" evidence="1">
    <location>
        <begin position="20"/>
        <end position="45"/>
    </location>
</feature>
<evidence type="ECO:0000256" key="1">
    <source>
        <dbReference type="SAM" id="MobiDB-lite"/>
    </source>
</evidence>